<feature type="transmembrane region" description="Helical" evidence="2">
    <location>
        <begin position="25"/>
        <end position="45"/>
    </location>
</feature>
<keyword evidence="2" id="KW-1133">Transmembrane helix</keyword>
<dbReference type="SUPFAM" id="SSF111369">
    <property type="entry name" value="HlyD-like secretion proteins"/>
    <property type="match status" value="1"/>
</dbReference>
<dbReference type="PANTHER" id="PTHR30469:SF37">
    <property type="entry name" value="RAGD PROTEIN"/>
    <property type="match status" value="1"/>
</dbReference>
<dbReference type="Pfam" id="PF25876">
    <property type="entry name" value="HH_MFP_RND"/>
    <property type="match status" value="1"/>
</dbReference>
<organism evidence="6 7">
    <name type="scientific">Methylocystis heyeri</name>
    <dbReference type="NCBI Taxonomy" id="391905"/>
    <lineage>
        <taxon>Bacteria</taxon>
        <taxon>Pseudomonadati</taxon>
        <taxon>Pseudomonadota</taxon>
        <taxon>Alphaproteobacteria</taxon>
        <taxon>Hyphomicrobiales</taxon>
        <taxon>Methylocystaceae</taxon>
        <taxon>Methylocystis</taxon>
    </lineage>
</organism>
<dbReference type="Pfam" id="PF25917">
    <property type="entry name" value="BSH_RND"/>
    <property type="match status" value="1"/>
</dbReference>
<dbReference type="Proteomes" id="UP000309061">
    <property type="component" value="Chromosome"/>
</dbReference>
<evidence type="ECO:0000256" key="2">
    <source>
        <dbReference type="SAM" id="Phobius"/>
    </source>
</evidence>
<keyword evidence="2" id="KW-0472">Membrane</keyword>
<feature type="domain" description="Multidrug resistance protein MdtA-like alpha-helical hairpin" evidence="3">
    <location>
        <begin position="126"/>
        <end position="187"/>
    </location>
</feature>
<accession>A0A6B8KKC8</accession>
<dbReference type="NCBIfam" id="TIGR01730">
    <property type="entry name" value="RND_mfp"/>
    <property type="match status" value="1"/>
</dbReference>
<evidence type="ECO:0000259" key="3">
    <source>
        <dbReference type="Pfam" id="PF25876"/>
    </source>
</evidence>
<protein>
    <submittedName>
        <fullName evidence="6">Efflux RND transporter periplasmic adaptor subunit</fullName>
    </submittedName>
</protein>
<dbReference type="InterPro" id="IPR058625">
    <property type="entry name" value="MdtA-like_BSH"/>
</dbReference>
<feature type="domain" description="Multidrug resistance protein MdtA-like barrel-sandwich hybrid" evidence="4">
    <location>
        <begin position="88"/>
        <end position="218"/>
    </location>
</feature>
<dbReference type="Gene3D" id="2.40.420.20">
    <property type="match status" value="1"/>
</dbReference>
<dbReference type="FunFam" id="2.40.30.170:FF:000010">
    <property type="entry name" value="Efflux RND transporter periplasmic adaptor subunit"/>
    <property type="match status" value="1"/>
</dbReference>
<gene>
    <name evidence="6" type="ORF">H2LOC_016155</name>
</gene>
<reference evidence="6 7" key="1">
    <citation type="submission" date="2019-11" db="EMBL/GenBank/DDBJ databases">
        <title>The genome sequence of Methylocystis heyeri.</title>
        <authorList>
            <person name="Oshkin I.Y."/>
            <person name="Miroshnikov K."/>
            <person name="Dedysh S.N."/>
        </authorList>
    </citation>
    <scope>NUCLEOTIDE SEQUENCE [LARGE SCALE GENOMIC DNA]</scope>
    <source>
        <strain evidence="6 7">H2</strain>
    </source>
</reference>
<evidence type="ECO:0000259" key="4">
    <source>
        <dbReference type="Pfam" id="PF25917"/>
    </source>
</evidence>
<dbReference type="Gene3D" id="2.40.30.170">
    <property type="match status" value="1"/>
</dbReference>
<dbReference type="GO" id="GO:1990281">
    <property type="term" value="C:efflux pump complex"/>
    <property type="evidence" value="ECO:0007669"/>
    <property type="project" value="TreeGrafter"/>
</dbReference>
<sequence>MVHSDDGALPGSGEKRALRKIKRRFLIGIAIAATLAAGGIVIRGLNAERLDDWTRRQAVPTVKAVPPKANAGVQELVLPGNIQAFYDARLRARVSGYVKSWKYDIGAHVKAGEIIAAIDAPDLEQQLEQAKGEQARAESETQLAKVTSKRWSALRASTAVSQQSVDEKSGEYGAKQGQVAAARANVERLKALQGFTQITAPFTGVVTARNVDIGDLVGPDRARELFSVADIHQVRIYVSVPQSYVAQLHEGMSAKLRLPQYPGKLFSAKLVATSNAIAEQSRALLVQLIADNPEGALLPGSFAEVHFQLPGNPEILRIPADAILYRDNRLNVATVGPGDKVLVKPIEIARDLGSEIEVASGVTASDRIIENPSDMIRDGDVVRLMEVGAPKASPTSKGNH</sequence>
<dbReference type="Pfam" id="PF25954">
    <property type="entry name" value="Beta-barrel_RND_2"/>
    <property type="match status" value="1"/>
</dbReference>
<dbReference type="PANTHER" id="PTHR30469">
    <property type="entry name" value="MULTIDRUG RESISTANCE PROTEIN MDTA"/>
    <property type="match status" value="1"/>
</dbReference>
<proteinExistence type="inferred from homology"/>
<dbReference type="AlphaFoldDB" id="A0A6B8KKC8"/>
<dbReference type="OrthoDB" id="9806939at2"/>
<keyword evidence="7" id="KW-1185">Reference proteome</keyword>
<evidence type="ECO:0000256" key="1">
    <source>
        <dbReference type="ARBA" id="ARBA00009477"/>
    </source>
</evidence>
<name>A0A6B8KKC8_9HYPH</name>
<feature type="domain" description="CusB-like beta-barrel" evidence="5">
    <location>
        <begin position="236"/>
        <end position="308"/>
    </location>
</feature>
<evidence type="ECO:0000313" key="7">
    <source>
        <dbReference type="Proteomes" id="UP000309061"/>
    </source>
</evidence>
<dbReference type="Gene3D" id="1.10.287.470">
    <property type="entry name" value="Helix hairpin bin"/>
    <property type="match status" value="1"/>
</dbReference>
<dbReference type="InterPro" id="IPR006143">
    <property type="entry name" value="RND_pump_MFP"/>
</dbReference>
<evidence type="ECO:0000313" key="6">
    <source>
        <dbReference type="EMBL" id="QGM47098.1"/>
    </source>
</evidence>
<dbReference type="KEGG" id="mhey:H2LOC_016155"/>
<dbReference type="InterPro" id="IPR058624">
    <property type="entry name" value="MdtA-like_HH"/>
</dbReference>
<evidence type="ECO:0000259" key="5">
    <source>
        <dbReference type="Pfam" id="PF25954"/>
    </source>
</evidence>
<keyword evidence="2" id="KW-0812">Transmembrane</keyword>
<dbReference type="InterPro" id="IPR058792">
    <property type="entry name" value="Beta-barrel_RND_2"/>
</dbReference>
<comment type="similarity">
    <text evidence="1">Belongs to the membrane fusion protein (MFP) (TC 8.A.1) family.</text>
</comment>
<dbReference type="GO" id="GO:0015562">
    <property type="term" value="F:efflux transmembrane transporter activity"/>
    <property type="evidence" value="ECO:0007669"/>
    <property type="project" value="TreeGrafter"/>
</dbReference>
<dbReference type="EMBL" id="CP046052">
    <property type="protein sequence ID" value="QGM47098.1"/>
    <property type="molecule type" value="Genomic_DNA"/>
</dbReference>
<dbReference type="RefSeq" id="WP_136497953.1">
    <property type="nucleotide sequence ID" value="NZ_CP046052.1"/>
</dbReference>
<dbReference type="Gene3D" id="2.40.50.100">
    <property type="match status" value="1"/>
</dbReference>